<keyword evidence="5 8" id="KW-1133">Transmembrane helix</keyword>
<keyword evidence="10" id="KW-1185">Reference proteome</keyword>
<evidence type="ECO:0000256" key="1">
    <source>
        <dbReference type="ARBA" id="ARBA00004651"/>
    </source>
</evidence>
<dbReference type="PANTHER" id="PTHR32024:SF3">
    <property type="entry name" value="TRK SYSTEM POTASSIUM UPTAKE PROTEIN"/>
    <property type="match status" value="1"/>
</dbReference>
<proteinExistence type="predicted"/>
<feature type="transmembrane region" description="Helical" evidence="8">
    <location>
        <begin position="71"/>
        <end position="89"/>
    </location>
</feature>
<dbReference type="Pfam" id="PF02386">
    <property type="entry name" value="TrkH"/>
    <property type="match status" value="1"/>
</dbReference>
<feature type="transmembrane region" description="Helical" evidence="8">
    <location>
        <begin position="189"/>
        <end position="210"/>
    </location>
</feature>
<feature type="transmembrane region" description="Helical" evidence="8">
    <location>
        <begin position="355"/>
        <end position="376"/>
    </location>
</feature>
<evidence type="ECO:0000256" key="5">
    <source>
        <dbReference type="ARBA" id="ARBA00022989"/>
    </source>
</evidence>
<reference evidence="10" key="1">
    <citation type="submission" date="2023-07" db="EMBL/GenBank/DDBJ databases">
        <title>Defluviimonas sediminis sp. nov., isolated from mangrove sediment.</title>
        <authorList>
            <person name="Liu L."/>
            <person name="Li J."/>
            <person name="Huang Y."/>
            <person name="Pan J."/>
            <person name="Li M."/>
        </authorList>
    </citation>
    <scope>NUCLEOTIDE SEQUENCE [LARGE SCALE GENOMIC DNA]</scope>
    <source>
        <strain evidence="10">FT324</strain>
    </source>
</reference>
<keyword evidence="7 8" id="KW-0472">Membrane</keyword>
<feature type="transmembrane region" description="Helical" evidence="8">
    <location>
        <begin position="38"/>
        <end position="59"/>
    </location>
</feature>
<dbReference type="RefSeq" id="WP_261494235.1">
    <property type="nucleotide sequence ID" value="NZ_JAOCQF010000001.1"/>
</dbReference>
<evidence type="ECO:0000256" key="7">
    <source>
        <dbReference type="ARBA" id="ARBA00023136"/>
    </source>
</evidence>
<dbReference type="PANTHER" id="PTHR32024">
    <property type="entry name" value="TRK SYSTEM POTASSIUM UPTAKE PROTEIN TRKG-RELATED"/>
    <property type="match status" value="1"/>
</dbReference>
<name>A0ABT2NLH2_9RHOB</name>
<feature type="transmembrane region" description="Helical" evidence="8">
    <location>
        <begin position="244"/>
        <end position="263"/>
    </location>
</feature>
<feature type="transmembrane region" description="Helical" evidence="8">
    <location>
        <begin position="416"/>
        <end position="439"/>
    </location>
</feature>
<comment type="caution">
    <text evidence="9">The sequence shown here is derived from an EMBL/GenBank/DDBJ whole genome shotgun (WGS) entry which is preliminary data.</text>
</comment>
<protein>
    <submittedName>
        <fullName evidence="9">TrkH family potassium uptake protein</fullName>
    </submittedName>
</protein>
<keyword evidence="2" id="KW-0813">Transport</keyword>
<dbReference type="Proteomes" id="UP001205601">
    <property type="component" value="Unassembled WGS sequence"/>
</dbReference>
<accession>A0ABT2NLH2</accession>
<evidence type="ECO:0000256" key="6">
    <source>
        <dbReference type="ARBA" id="ARBA00023065"/>
    </source>
</evidence>
<evidence type="ECO:0000256" key="2">
    <source>
        <dbReference type="ARBA" id="ARBA00022448"/>
    </source>
</evidence>
<evidence type="ECO:0000256" key="4">
    <source>
        <dbReference type="ARBA" id="ARBA00022692"/>
    </source>
</evidence>
<feature type="transmembrane region" description="Helical" evidence="8">
    <location>
        <begin position="132"/>
        <end position="153"/>
    </location>
</feature>
<evidence type="ECO:0000256" key="8">
    <source>
        <dbReference type="SAM" id="Phobius"/>
    </source>
</evidence>
<organism evidence="9 10">
    <name type="scientific">Albidovulum sediminis</name>
    <dbReference type="NCBI Taxonomy" id="3066345"/>
    <lineage>
        <taxon>Bacteria</taxon>
        <taxon>Pseudomonadati</taxon>
        <taxon>Pseudomonadota</taxon>
        <taxon>Alphaproteobacteria</taxon>
        <taxon>Rhodobacterales</taxon>
        <taxon>Paracoccaceae</taxon>
        <taxon>Albidovulum</taxon>
    </lineage>
</organism>
<keyword evidence="4 8" id="KW-0812">Transmembrane</keyword>
<evidence type="ECO:0000256" key="3">
    <source>
        <dbReference type="ARBA" id="ARBA00022475"/>
    </source>
</evidence>
<gene>
    <name evidence="9" type="ORF">N5I32_04710</name>
</gene>
<evidence type="ECO:0000313" key="9">
    <source>
        <dbReference type="EMBL" id="MCT8328814.1"/>
    </source>
</evidence>
<sequence>MRRLANLPVLVMLMAIGAAAMFVPAAHAVILRDHEVARAFFYSGTLFLILAAMIGLATAANRHDDSARGQLLTLVLTFTLLPCMLAFPISEAVPDTTYLNAWWEMVSSLTTTGATIFEAGRLHPSIHLWRALVGWLGGAFVLVSAVAILAPMNLGGFEVLGAGSEGGSGAAGGMQALRMIGLRGRLARAATTILPVYAGLTMALWVALILAGDPKLVAACHAMSTLSTSGISPLGGLAPTTSGLGGELLVFVFLLFALTRRFYPSGRLQTGAQRLFHDPELRFGLLFVIILPAFLFLRHWIGALEVDEVPGVGQALLAIWGTAFTVLSFLTTTGFESAGWAAARDWSGLATPGLILAGLSVIGGGVATTAGGVKLLRVYALYRHGEREIERLVHPSSVGGSGAAARRLRRQGAQMAWVFFMLFAISIALTMLALSLSGLDFERTTVLSVAALSTTGPLATVAGSSPIDWATLDAWAKSVLAAAMVLGRLETLAIIALLNPDFWRS</sequence>
<comment type="subcellular location">
    <subcellularLocation>
        <location evidence="1">Cell membrane</location>
        <topology evidence="1">Multi-pass membrane protein</topology>
    </subcellularLocation>
</comment>
<dbReference type="InterPro" id="IPR003445">
    <property type="entry name" value="Cat_transpt"/>
</dbReference>
<dbReference type="EMBL" id="JAOCQF010000001">
    <property type="protein sequence ID" value="MCT8328814.1"/>
    <property type="molecule type" value="Genomic_DNA"/>
</dbReference>
<feature type="transmembrane region" description="Helical" evidence="8">
    <location>
        <begin position="283"/>
        <end position="303"/>
    </location>
</feature>
<evidence type="ECO:0000313" key="10">
    <source>
        <dbReference type="Proteomes" id="UP001205601"/>
    </source>
</evidence>
<feature type="transmembrane region" description="Helical" evidence="8">
    <location>
        <begin position="315"/>
        <end position="335"/>
    </location>
</feature>
<keyword evidence="3" id="KW-1003">Cell membrane</keyword>
<keyword evidence="6" id="KW-0406">Ion transport</keyword>
<feature type="transmembrane region" description="Helical" evidence="8">
    <location>
        <begin position="479"/>
        <end position="498"/>
    </location>
</feature>